<protein>
    <recommendedName>
        <fullName evidence="2">non-specific serine/threonine protein kinase</fullName>
        <ecNumber evidence="2">2.7.11.1</ecNumber>
    </recommendedName>
</protein>
<evidence type="ECO:0000256" key="1">
    <source>
        <dbReference type="ARBA" id="ARBA00010886"/>
    </source>
</evidence>
<evidence type="ECO:0000256" key="2">
    <source>
        <dbReference type="ARBA" id="ARBA00012513"/>
    </source>
</evidence>
<evidence type="ECO:0000313" key="11">
    <source>
        <dbReference type="Proteomes" id="UP001189429"/>
    </source>
</evidence>
<gene>
    <name evidence="10" type="ORF">PCOR1329_LOCUS39439</name>
</gene>
<evidence type="ECO:0000256" key="4">
    <source>
        <dbReference type="ARBA" id="ARBA00022741"/>
    </source>
</evidence>
<dbReference type="PANTHER" id="PTHR43671:SF13">
    <property type="entry name" value="SERINE_THREONINE-PROTEIN KINASE NEK2"/>
    <property type="match status" value="1"/>
</dbReference>
<evidence type="ECO:0000256" key="5">
    <source>
        <dbReference type="ARBA" id="ARBA00022777"/>
    </source>
</evidence>
<evidence type="ECO:0000256" key="7">
    <source>
        <dbReference type="PROSITE-ProRule" id="PRU10141"/>
    </source>
</evidence>
<evidence type="ECO:0000259" key="9">
    <source>
        <dbReference type="PROSITE" id="PS50011"/>
    </source>
</evidence>
<evidence type="ECO:0000256" key="3">
    <source>
        <dbReference type="ARBA" id="ARBA00022679"/>
    </source>
</evidence>
<evidence type="ECO:0000256" key="6">
    <source>
        <dbReference type="ARBA" id="ARBA00022840"/>
    </source>
</evidence>
<dbReference type="InterPro" id="IPR017441">
    <property type="entry name" value="Protein_kinase_ATP_BS"/>
</dbReference>
<feature type="compositionally biased region" description="Low complexity" evidence="8">
    <location>
        <begin position="385"/>
        <end position="404"/>
    </location>
</feature>
<feature type="compositionally biased region" description="Low complexity" evidence="8">
    <location>
        <begin position="9"/>
        <end position="29"/>
    </location>
</feature>
<comment type="caution">
    <text evidence="10">The sequence shown here is derived from an EMBL/GenBank/DDBJ whole genome shotgun (WGS) entry which is preliminary data.</text>
</comment>
<feature type="binding site" evidence="7">
    <location>
        <position position="66"/>
    </location>
    <ligand>
        <name>ATP</name>
        <dbReference type="ChEBI" id="CHEBI:30616"/>
    </ligand>
</feature>
<feature type="compositionally biased region" description="Polar residues" evidence="8">
    <location>
        <begin position="473"/>
        <end position="482"/>
    </location>
</feature>
<dbReference type="InterPro" id="IPR000719">
    <property type="entry name" value="Prot_kinase_dom"/>
</dbReference>
<dbReference type="PANTHER" id="PTHR43671">
    <property type="entry name" value="SERINE/THREONINE-PROTEIN KINASE NEK"/>
    <property type="match status" value="1"/>
</dbReference>
<name>A0ABN9TIG5_9DINO</name>
<dbReference type="Gene3D" id="3.30.200.20">
    <property type="entry name" value="Phosphorylase Kinase, domain 1"/>
    <property type="match status" value="1"/>
</dbReference>
<dbReference type="InterPro" id="IPR008271">
    <property type="entry name" value="Ser/Thr_kinase_AS"/>
</dbReference>
<keyword evidence="11" id="KW-1185">Reference proteome</keyword>
<dbReference type="SUPFAM" id="SSF56112">
    <property type="entry name" value="Protein kinase-like (PK-like)"/>
    <property type="match status" value="1"/>
</dbReference>
<dbReference type="EC" id="2.7.11.1" evidence="2"/>
<evidence type="ECO:0000313" key="10">
    <source>
        <dbReference type="EMBL" id="CAK0845742.1"/>
    </source>
</evidence>
<keyword evidence="5" id="KW-0418">Kinase</keyword>
<reference evidence="10" key="1">
    <citation type="submission" date="2023-10" db="EMBL/GenBank/DDBJ databases">
        <authorList>
            <person name="Chen Y."/>
            <person name="Shah S."/>
            <person name="Dougan E. K."/>
            <person name="Thang M."/>
            <person name="Chan C."/>
        </authorList>
    </citation>
    <scope>NUCLEOTIDE SEQUENCE [LARGE SCALE GENOMIC DNA]</scope>
</reference>
<dbReference type="PROSITE" id="PS00107">
    <property type="entry name" value="PROTEIN_KINASE_ATP"/>
    <property type="match status" value="1"/>
</dbReference>
<dbReference type="Proteomes" id="UP001189429">
    <property type="component" value="Unassembled WGS sequence"/>
</dbReference>
<comment type="similarity">
    <text evidence="1">Belongs to the protein kinase superfamily. NEK Ser/Thr protein kinase family. NIMA subfamily.</text>
</comment>
<evidence type="ECO:0000256" key="8">
    <source>
        <dbReference type="SAM" id="MobiDB-lite"/>
    </source>
</evidence>
<keyword evidence="4 7" id="KW-0547">Nucleotide-binding</keyword>
<dbReference type="EMBL" id="CAUYUJ010014761">
    <property type="protein sequence ID" value="CAK0845742.1"/>
    <property type="molecule type" value="Genomic_DNA"/>
</dbReference>
<dbReference type="InterPro" id="IPR050660">
    <property type="entry name" value="NEK_Ser/Thr_kinase"/>
</dbReference>
<accession>A0ABN9TIG5</accession>
<dbReference type="SMART" id="SM00220">
    <property type="entry name" value="S_TKc"/>
    <property type="match status" value="1"/>
</dbReference>
<organism evidence="10 11">
    <name type="scientific">Prorocentrum cordatum</name>
    <dbReference type="NCBI Taxonomy" id="2364126"/>
    <lineage>
        <taxon>Eukaryota</taxon>
        <taxon>Sar</taxon>
        <taxon>Alveolata</taxon>
        <taxon>Dinophyceae</taxon>
        <taxon>Prorocentrales</taxon>
        <taxon>Prorocentraceae</taxon>
        <taxon>Prorocentrum</taxon>
    </lineage>
</organism>
<dbReference type="Pfam" id="PF00069">
    <property type="entry name" value="Pkinase"/>
    <property type="match status" value="1"/>
</dbReference>
<dbReference type="PROSITE" id="PS50011">
    <property type="entry name" value="PROTEIN_KINASE_DOM"/>
    <property type="match status" value="1"/>
</dbReference>
<dbReference type="Gene3D" id="1.10.510.10">
    <property type="entry name" value="Transferase(Phosphotransferase) domain 1"/>
    <property type="match status" value="1"/>
</dbReference>
<keyword evidence="6 7" id="KW-0067">ATP-binding</keyword>
<feature type="region of interest" description="Disordered" evidence="8">
    <location>
        <begin position="456"/>
        <end position="489"/>
    </location>
</feature>
<feature type="region of interest" description="Disordered" evidence="8">
    <location>
        <begin position="1"/>
        <end position="29"/>
    </location>
</feature>
<feature type="domain" description="Protein kinase" evidence="9">
    <location>
        <begin position="37"/>
        <end position="349"/>
    </location>
</feature>
<sequence length="645" mass="67772">MRMGPHKLAAPARARLAPPARPAPGEAARPMPLARRYERVRELGRGSFGTVWLVRRRCDRRLFAMKTLELPPLCSRDEKDLAERRQALREVEILQSLESPYLVRYHETLLVPATEQQERSELHIFTEYCDAGDLASHLRKAGRPGGGLPEAEVWRFAAAVLQGLCELHRQNVMHRDLKPANIFLSRAPPRRGAVAGVGGGLRGRLPTAAGKGGGGQRGASGLQAKLGDLGLARSVSGSAGMASTVVGTPHYIAPEIYEGQPYDEKADVYSFGACVYELMHGKPPWAQCEHVAAIVRHVLRLDGDAAEHEVFMDPSFSADLRALVTACMARSPSERPSARELLARVPPELGGGAEVVSAAEGAVAVAAAPGPVVAKALPPGPPPLSAGLAFRPPPRGAAGPAAPRQEASEVTMSPAELGAAAAEALAPKGPAPPAAQTEAAGTQEVTLRPATLGGCGEKDACAEPPAADRADQTKQLPESAQSGDLPAAEEARNTRLLRATRATASPEPCNDRAGTPCDSALLETRPRLEDMRGNLTEQKGGLKAYVTRAQCCISRLRRDRRGPPACPSEGGEACRSGCGDGAGLDTRSHCTLRSPASAKGRRVGSARGAAPAACPGARVASEARLLEVVGVAMSLSPKVARPLRL</sequence>
<dbReference type="PROSITE" id="PS00108">
    <property type="entry name" value="PROTEIN_KINASE_ST"/>
    <property type="match status" value="1"/>
</dbReference>
<dbReference type="InterPro" id="IPR011009">
    <property type="entry name" value="Kinase-like_dom_sf"/>
</dbReference>
<feature type="region of interest" description="Disordered" evidence="8">
    <location>
        <begin position="384"/>
        <end position="411"/>
    </location>
</feature>
<feature type="compositionally biased region" description="Basic and acidic residues" evidence="8">
    <location>
        <begin position="456"/>
        <end position="472"/>
    </location>
</feature>
<proteinExistence type="inferred from homology"/>
<keyword evidence="3" id="KW-0808">Transferase</keyword>